<proteinExistence type="predicted"/>
<evidence type="ECO:0000313" key="2">
    <source>
        <dbReference type="EMBL" id="NYI10166.1"/>
    </source>
</evidence>
<reference evidence="2 3" key="1">
    <citation type="submission" date="2020-07" db="EMBL/GenBank/DDBJ databases">
        <title>Sequencing the genomes of 1000 actinobacteria strains.</title>
        <authorList>
            <person name="Klenk H.-P."/>
        </authorList>
    </citation>
    <scope>NUCLEOTIDE SEQUENCE [LARGE SCALE GENOMIC DNA]</scope>
    <source>
        <strain evidence="2 3">DSM 18248</strain>
    </source>
</reference>
<keyword evidence="3" id="KW-1185">Reference proteome</keyword>
<gene>
    <name evidence="2" type="ORF">BKA05_001681</name>
</gene>
<dbReference type="Proteomes" id="UP000537326">
    <property type="component" value="Unassembled WGS sequence"/>
</dbReference>
<dbReference type="InterPro" id="IPR056906">
    <property type="entry name" value="ORF2/G2P_dom"/>
</dbReference>
<accession>A0A7Z0C4K6</accession>
<comment type="caution">
    <text evidence="2">The sequence shown here is derived from an EMBL/GenBank/DDBJ whole genome shotgun (WGS) entry which is preliminary data.</text>
</comment>
<protein>
    <recommendedName>
        <fullName evidence="1">Replication-associated protein ORF2/G2P domain-containing protein</fullName>
    </recommendedName>
</protein>
<sequence length="298" mass="33029">MATFKAYPSGASMGCPGKGGARENKRGSVNGWSAASVRRHVRWLWSVDVPALDGDGYGVTLTVRDTPADHGDWKQLREAYLRKLRDAGCIRWHWVTEWQRRGTPHMHLAVYVPTGWLPPEAPISDSAAARRAVTQAWLTSTWCEVAGEYGALWGAQVAKQITGPQGWLKYLAKHSARGVRHYQRQGVPSGWTGTGRLWGHGGSWPVVEPVAGVMEQATFFRMRRLVRRRLIAQARAQGDWRRVAYLRRMLKNGDPTLSAVRGVSEWLPSDLFLTMAFAAGWSGELGAITDTSALPEVA</sequence>
<dbReference type="RefSeq" id="WP_179531046.1">
    <property type="nucleotide sequence ID" value="NZ_CBCSEK010000015.1"/>
</dbReference>
<dbReference type="EMBL" id="JACBZI010000001">
    <property type="protein sequence ID" value="NYI10166.1"/>
    <property type="molecule type" value="Genomic_DNA"/>
</dbReference>
<organism evidence="2 3">
    <name type="scientific">Nocardioides marinus</name>
    <dbReference type="NCBI Taxonomy" id="374514"/>
    <lineage>
        <taxon>Bacteria</taxon>
        <taxon>Bacillati</taxon>
        <taxon>Actinomycetota</taxon>
        <taxon>Actinomycetes</taxon>
        <taxon>Propionibacteriales</taxon>
        <taxon>Nocardioidaceae</taxon>
        <taxon>Nocardioides</taxon>
    </lineage>
</organism>
<dbReference type="Pfam" id="PF23343">
    <property type="entry name" value="REP_ORF2-G2P"/>
    <property type="match status" value="1"/>
</dbReference>
<dbReference type="AlphaFoldDB" id="A0A7Z0C4K6"/>
<evidence type="ECO:0000313" key="3">
    <source>
        <dbReference type="Proteomes" id="UP000537326"/>
    </source>
</evidence>
<name>A0A7Z0C4K6_9ACTN</name>
<evidence type="ECO:0000259" key="1">
    <source>
        <dbReference type="Pfam" id="PF23343"/>
    </source>
</evidence>
<feature type="domain" description="Replication-associated protein ORF2/G2P" evidence="1">
    <location>
        <begin position="59"/>
        <end position="122"/>
    </location>
</feature>